<sequence>MPAYLIVNITVHDRERFEDYRRQAPAVIAKHGGRYLVRGGAMEVMEGEPGLDRIVILEFPSMEAARNFCHSDDYAPLIALRRAASTAHIALVEGVPA</sequence>
<dbReference type="Pfam" id="PF07045">
    <property type="entry name" value="DUF1330"/>
    <property type="match status" value="1"/>
</dbReference>
<gene>
    <name evidence="2" type="ORF">GXW76_23830</name>
</gene>
<dbReference type="InterPro" id="IPR010753">
    <property type="entry name" value="DUF1330"/>
</dbReference>
<dbReference type="RefSeq" id="WP_211864647.1">
    <property type="nucleotide sequence ID" value="NZ_JAAEDM010000126.1"/>
</dbReference>
<dbReference type="Gene3D" id="3.30.70.100">
    <property type="match status" value="1"/>
</dbReference>
<protein>
    <submittedName>
        <fullName evidence="2">DUF1330 domain-containing protein</fullName>
    </submittedName>
</protein>
<dbReference type="Proteomes" id="UP001138751">
    <property type="component" value="Unassembled WGS sequence"/>
</dbReference>
<keyword evidence="3" id="KW-1185">Reference proteome</keyword>
<comment type="caution">
    <text evidence="2">The sequence shown here is derived from an EMBL/GenBank/DDBJ whole genome shotgun (WGS) entry which is preliminary data.</text>
</comment>
<organism evidence="2 3">
    <name type="scientific">Neoroseomonas soli</name>
    <dbReference type="NCBI Taxonomy" id="1081025"/>
    <lineage>
        <taxon>Bacteria</taxon>
        <taxon>Pseudomonadati</taxon>
        <taxon>Pseudomonadota</taxon>
        <taxon>Alphaproteobacteria</taxon>
        <taxon>Acetobacterales</taxon>
        <taxon>Acetobacteraceae</taxon>
        <taxon>Neoroseomonas</taxon>
    </lineage>
</organism>
<reference evidence="2" key="2">
    <citation type="journal article" date="2021" name="Syst. Appl. Microbiol.">
        <title>Roseomonas hellenica sp. nov., isolated from roots of wild-growing Alkanna tinctoria.</title>
        <authorList>
            <person name="Rat A."/>
            <person name="Naranjo H.D."/>
            <person name="Lebbe L."/>
            <person name="Cnockaert M."/>
            <person name="Krigas N."/>
            <person name="Grigoriadou K."/>
            <person name="Maloupa E."/>
            <person name="Willems A."/>
        </authorList>
    </citation>
    <scope>NUCLEOTIDE SEQUENCE</scope>
    <source>
        <strain evidence="2">LMG 31231</strain>
    </source>
</reference>
<dbReference type="EMBL" id="JAAEDM010000126">
    <property type="protein sequence ID" value="MBR0674223.1"/>
    <property type="molecule type" value="Genomic_DNA"/>
</dbReference>
<dbReference type="PANTHER" id="PTHR41521">
    <property type="match status" value="1"/>
</dbReference>
<dbReference type="InterPro" id="IPR011008">
    <property type="entry name" value="Dimeric_a/b-barrel"/>
</dbReference>
<evidence type="ECO:0000313" key="2">
    <source>
        <dbReference type="EMBL" id="MBR0674223.1"/>
    </source>
</evidence>
<dbReference type="PANTHER" id="PTHR41521:SF4">
    <property type="entry name" value="BLR0684 PROTEIN"/>
    <property type="match status" value="1"/>
</dbReference>
<proteinExistence type="predicted"/>
<dbReference type="AlphaFoldDB" id="A0A9X9X494"/>
<name>A0A9X9X494_9PROT</name>
<feature type="domain" description="DUF1330" evidence="1">
    <location>
        <begin position="2"/>
        <end position="95"/>
    </location>
</feature>
<accession>A0A9X9X494</accession>
<evidence type="ECO:0000259" key="1">
    <source>
        <dbReference type="Pfam" id="PF07045"/>
    </source>
</evidence>
<dbReference type="SUPFAM" id="SSF54909">
    <property type="entry name" value="Dimeric alpha+beta barrel"/>
    <property type="match status" value="1"/>
</dbReference>
<reference evidence="2" key="1">
    <citation type="submission" date="2020-01" db="EMBL/GenBank/DDBJ databases">
        <authorList>
            <person name="Rat A."/>
        </authorList>
    </citation>
    <scope>NUCLEOTIDE SEQUENCE</scope>
    <source>
        <strain evidence="2">LMG 31231</strain>
    </source>
</reference>
<evidence type="ECO:0000313" key="3">
    <source>
        <dbReference type="Proteomes" id="UP001138751"/>
    </source>
</evidence>